<feature type="region of interest" description="Disordered" evidence="1">
    <location>
        <begin position="1"/>
        <end position="75"/>
    </location>
</feature>
<dbReference type="GO" id="GO:0070042">
    <property type="term" value="F:rRNA (uridine-N3-)-methyltransferase activity"/>
    <property type="evidence" value="ECO:0007669"/>
    <property type="project" value="InterPro"/>
</dbReference>
<feature type="domain" description="25S rRNA (uridine-N(3))-methyltransferase BMT5-like" evidence="2">
    <location>
        <begin position="89"/>
        <end position="307"/>
    </location>
</feature>
<protein>
    <recommendedName>
        <fullName evidence="2">25S rRNA (uridine-N(3))-methyltransferase BMT5-like domain-containing protein</fullName>
    </recommendedName>
</protein>
<keyword evidence="4" id="KW-1185">Reference proteome</keyword>
<evidence type="ECO:0000313" key="3">
    <source>
        <dbReference type="EMBL" id="KAF2854170.1"/>
    </source>
</evidence>
<evidence type="ECO:0000313" key="4">
    <source>
        <dbReference type="Proteomes" id="UP000799423"/>
    </source>
</evidence>
<dbReference type="Proteomes" id="UP000799423">
    <property type="component" value="Unassembled WGS sequence"/>
</dbReference>
<dbReference type="Pfam" id="PF10354">
    <property type="entry name" value="BMT5-like"/>
    <property type="match status" value="1"/>
</dbReference>
<dbReference type="EMBL" id="MU006293">
    <property type="protein sequence ID" value="KAF2854170.1"/>
    <property type="molecule type" value="Genomic_DNA"/>
</dbReference>
<accession>A0A6A7BFI7</accession>
<dbReference type="PANTHER" id="PTHR11538">
    <property type="entry name" value="PHENYLALANYL-TRNA SYNTHETASE"/>
    <property type="match status" value="1"/>
</dbReference>
<evidence type="ECO:0000256" key="1">
    <source>
        <dbReference type="SAM" id="MobiDB-lite"/>
    </source>
</evidence>
<dbReference type="PANTHER" id="PTHR11538:SF26">
    <property type="entry name" value="FERREDOXIN-FOLD ANTICODON-BINDING DOMAIN-CONTAINING PROTEIN 1"/>
    <property type="match status" value="1"/>
</dbReference>
<feature type="compositionally biased region" description="Acidic residues" evidence="1">
    <location>
        <begin position="168"/>
        <end position="183"/>
    </location>
</feature>
<feature type="region of interest" description="Disordered" evidence="1">
    <location>
        <begin position="168"/>
        <end position="190"/>
    </location>
</feature>
<feature type="compositionally biased region" description="Low complexity" evidence="1">
    <location>
        <begin position="51"/>
        <end position="66"/>
    </location>
</feature>
<evidence type="ECO:0000259" key="2">
    <source>
        <dbReference type="Pfam" id="PF10354"/>
    </source>
</evidence>
<dbReference type="GO" id="GO:0005737">
    <property type="term" value="C:cytoplasm"/>
    <property type="evidence" value="ECO:0007669"/>
    <property type="project" value="TreeGrafter"/>
</dbReference>
<proteinExistence type="predicted"/>
<gene>
    <name evidence="3" type="ORF">T440DRAFT_442683</name>
</gene>
<name>A0A6A7BFI7_9PLEO</name>
<reference evidence="3" key="1">
    <citation type="submission" date="2020-01" db="EMBL/GenBank/DDBJ databases">
        <authorList>
            <consortium name="DOE Joint Genome Institute"/>
            <person name="Haridas S."/>
            <person name="Albert R."/>
            <person name="Binder M."/>
            <person name="Bloem J."/>
            <person name="Labutti K."/>
            <person name="Salamov A."/>
            <person name="Andreopoulos B."/>
            <person name="Baker S.E."/>
            <person name="Barry K."/>
            <person name="Bills G."/>
            <person name="Bluhm B.H."/>
            <person name="Cannon C."/>
            <person name="Castanera R."/>
            <person name="Culley D.E."/>
            <person name="Daum C."/>
            <person name="Ezra D."/>
            <person name="Gonzalez J.B."/>
            <person name="Henrissat B."/>
            <person name="Kuo A."/>
            <person name="Liang C."/>
            <person name="Lipzen A."/>
            <person name="Lutzoni F."/>
            <person name="Magnuson J."/>
            <person name="Mondo S."/>
            <person name="Nolan M."/>
            <person name="Ohm R."/>
            <person name="Pangilinan J."/>
            <person name="Park H.-J."/>
            <person name="Ramirez L."/>
            <person name="Alfaro M."/>
            <person name="Sun H."/>
            <person name="Tritt A."/>
            <person name="Yoshinaga Y."/>
            <person name="Zwiers L.-H."/>
            <person name="Turgeon B.G."/>
            <person name="Goodwin S.B."/>
            <person name="Spatafora J.W."/>
            <person name="Crous P.W."/>
            <person name="Grigoriev I.V."/>
        </authorList>
    </citation>
    <scope>NUCLEOTIDE SEQUENCE</scope>
    <source>
        <strain evidence="3">IPT5</strain>
    </source>
</reference>
<organism evidence="3 4">
    <name type="scientific">Plenodomus tracheiphilus IPT5</name>
    <dbReference type="NCBI Taxonomy" id="1408161"/>
    <lineage>
        <taxon>Eukaryota</taxon>
        <taxon>Fungi</taxon>
        <taxon>Dikarya</taxon>
        <taxon>Ascomycota</taxon>
        <taxon>Pezizomycotina</taxon>
        <taxon>Dothideomycetes</taxon>
        <taxon>Pleosporomycetidae</taxon>
        <taxon>Pleosporales</taxon>
        <taxon>Pleosporineae</taxon>
        <taxon>Leptosphaeriaceae</taxon>
        <taxon>Plenodomus</taxon>
    </lineage>
</organism>
<feature type="compositionally biased region" description="Basic residues" evidence="1">
    <location>
        <begin position="1"/>
        <end position="12"/>
    </location>
</feature>
<dbReference type="AlphaFoldDB" id="A0A6A7BFI7"/>
<feature type="compositionally biased region" description="Low complexity" evidence="1">
    <location>
        <begin position="31"/>
        <end position="44"/>
    </location>
</feature>
<dbReference type="OrthoDB" id="273345at2759"/>
<dbReference type="GO" id="GO:0070475">
    <property type="term" value="P:rRNA base methylation"/>
    <property type="evidence" value="ECO:0007669"/>
    <property type="project" value="InterPro"/>
</dbReference>
<dbReference type="InterPro" id="IPR019446">
    <property type="entry name" value="BMT5-like"/>
</dbReference>
<sequence>MSKTKTKRARRELKRDGDRKIAAHHRKVAKAAEVASAAKLSSKPSSKKQKTSSTSAADSKPKTPTTPAKPPVQASQKHAVPFGAYDHILLVGEGDFSFTRSLVLEHGCANVTATSFDTEEEVKAKYPQFDGIARELGELTPPVPLHHGIDATKLNSYKALRCHRDNDDDDDNDHVLLDGDEGGEEHGKKGEGWDIIGFQFPHTGGLSTDVNRQVRANQALLVSFFKACLDCSTPRKRIQLLQAQNNPASSPRVRPFLRMGGKIIVTLFEGEPYTLWNIRDLARHTGLKVVESWKFDSKQYPGYAHVRTLGAIEGGGAWRGEDRDARMYVFEKIPLVADEEEEKEMQKLARNARGGALPSQKVAAKRAREEDDET</sequence>
<feature type="region of interest" description="Disordered" evidence="1">
    <location>
        <begin position="344"/>
        <end position="374"/>
    </location>
</feature>